<reference evidence="1" key="1">
    <citation type="submission" date="2020-08" db="EMBL/GenBank/DDBJ databases">
        <title>Multicomponent nature underlies the extraordinary mechanical properties of spider dragline silk.</title>
        <authorList>
            <person name="Kono N."/>
            <person name="Nakamura H."/>
            <person name="Mori M."/>
            <person name="Yoshida Y."/>
            <person name="Ohtoshi R."/>
            <person name="Malay A.D."/>
            <person name="Moran D.A.P."/>
            <person name="Tomita M."/>
            <person name="Numata K."/>
            <person name="Arakawa K."/>
        </authorList>
    </citation>
    <scope>NUCLEOTIDE SEQUENCE</scope>
</reference>
<dbReference type="EMBL" id="BMAV01001701">
    <property type="protein sequence ID" value="GFY40116.1"/>
    <property type="molecule type" value="Genomic_DNA"/>
</dbReference>
<protein>
    <submittedName>
        <fullName evidence="1">Uncharacterized protein</fullName>
    </submittedName>
</protein>
<dbReference type="OrthoDB" id="6410921at2759"/>
<evidence type="ECO:0000313" key="1">
    <source>
        <dbReference type="EMBL" id="GFY40116.1"/>
    </source>
</evidence>
<name>A0A8X6WUA7_9ARAC</name>
<accession>A0A8X6WUA7</accession>
<comment type="caution">
    <text evidence="1">The sequence shown here is derived from an EMBL/GenBank/DDBJ whole genome shotgun (WGS) entry which is preliminary data.</text>
</comment>
<evidence type="ECO:0000313" key="2">
    <source>
        <dbReference type="Proteomes" id="UP000886998"/>
    </source>
</evidence>
<organism evidence="1 2">
    <name type="scientific">Trichonephila inaurata madagascariensis</name>
    <dbReference type="NCBI Taxonomy" id="2747483"/>
    <lineage>
        <taxon>Eukaryota</taxon>
        <taxon>Metazoa</taxon>
        <taxon>Ecdysozoa</taxon>
        <taxon>Arthropoda</taxon>
        <taxon>Chelicerata</taxon>
        <taxon>Arachnida</taxon>
        <taxon>Araneae</taxon>
        <taxon>Araneomorphae</taxon>
        <taxon>Entelegynae</taxon>
        <taxon>Araneoidea</taxon>
        <taxon>Nephilidae</taxon>
        <taxon>Trichonephila</taxon>
        <taxon>Trichonephila inaurata</taxon>
    </lineage>
</organism>
<keyword evidence="2" id="KW-1185">Reference proteome</keyword>
<dbReference type="Proteomes" id="UP000886998">
    <property type="component" value="Unassembled WGS sequence"/>
</dbReference>
<proteinExistence type="predicted"/>
<gene>
    <name evidence="1" type="primary">AVEN_29472_1</name>
    <name evidence="1" type="ORF">TNIN_24491</name>
</gene>
<dbReference type="CDD" id="cd00117">
    <property type="entry name" value="TFP"/>
    <property type="match status" value="1"/>
</dbReference>
<sequence>MHVSPKNDTPIFLTPSSALVGIALERARKWPQLPWRDNMSASLFYLWIPLVVFHHASKLAVAVNCYTCSIDFRKEPFKQNHSCLFPTETNSKMTECSGGSKFCKGVITRINGVFVQLQRTCETDCQETCTEKGYGIQTRECKFCCNKAPDCGKEGYKSTAEALRQGGIPILILLLYALKT</sequence>
<dbReference type="AlphaFoldDB" id="A0A8X6WUA7"/>